<dbReference type="GO" id="GO:0006979">
    <property type="term" value="P:response to oxidative stress"/>
    <property type="evidence" value="ECO:0007669"/>
    <property type="project" value="InterPro"/>
</dbReference>
<dbReference type="Gene3D" id="1.10.420.10">
    <property type="entry name" value="Peroxidase, domain 2"/>
    <property type="match status" value="1"/>
</dbReference>
<proteinExistence type="inferred from homology"/>
<dbReference type="PRINTS" id="PR00461">
    <property type="entry name" value="PLPEROXIDASE"/>
</dbReference>
<evidence type="ECO:0000256" key="5">
    <source>
        <dbReference type="ARBA" id="ARBA00022559"/>
    </source>
</evidence>
<keyword evidence="16" id="KW-1185">Reference proteome</keyword>
<dbReference type="SUPFAM" id="SSF48113">
    <property type="entry name" value="Heme-dependent peroxidases"/>
    <property type="match status" value="1"/>
</dbReference>
<evidence type="ECO:0000256" key="11">
    <source>
        <dbReference type="PIRSR" id="PIRSR600823-3"/>
    </source>
</evidence>
<dbReference type="GO" id="GO:0140825">
    <property type="term" value="F:lactoperoxidase activity"/>
    <property type="evidence" value="ECO:0007669"/>
    <property type="project" value="UniProtKB-EC"/>
</dbReference>
<organism evidence="15 16">
    <name type="scientific">Senna tora</name>
    <dbReference type="NCBI Taxonomy" id="362788"/>
    <lineage>
        <taxon>Eukaryota</taxon>
        <taxon>Viridiplantae</taxon>
        <taxon>Streptophyta</taxon>
        <taxon>Embryophyta</taxon>
        <taxon>Tracheophyta</taxon>
        <taxon>Spermatophyta</taxon>
        <taxon>Magnoliopsida</taxon>
        <taxon>eudicotyledons</taxon>
        <taxon>Gunneridae</taxon>
        <taxon>Pentapetalae</taxon>
        <taxon>rosids</taxon>
        <taxon>fabids</taxon>
        <taxon>Fabales</taxon>
        <taxon>Fabaceae</taxon>
        <taxon>Caesalpinioideae</taxon>
        <taxon>Cassia clade</taxon>
        <taxon>Senna</taxon>
    </lineage>
</organism>
<comment type="catalytic activity">
    <reaction evidence="1">
        <text>2 a phenolic donor + H2O2 = 2 a phenolic radical donor + 2 H2O</text>
        <dbReference type="Rhea" id="RHEA:56136"/>
        <dbReference type="ChEBI" id="CHEBI:15377"/>
        <dbReference type="ChEBI" id="CHEBI:16240"/>
        <dbReference type="ChEBI" id="CHEBI:139520"/>
        <dbReference type="ChEBI" id="CHEBI:139521"/>
        <dbReference type="EC" id="1.11.1.7"/>
    </reaction>
</comment>
<feature type="domain" description="Plant heme peroxidase family profile" evidence="14">
    <location>
        <begin position="6"/>
        <end position="133"/>
    </location>
</feature>
<dbReference type="OrthoDB" id="2113341at2759"/>
<evidence type="ECO:0000256" key="4">
    <source>
        <dbReference type="ARBA" id="ARBA00012313"/>
    </source>
</evidence>
<feature type="binding site" evidence="11">
    <location>
        <position position="56"/>
    </location>
    <ligand>
        <name>Ca(2+)</name>
        <dbReference type="ChEBI" id="CHEBI:29108"/>
        <label>2</label>
    </ligand>
</feature>
<dbReference type="InterPro" id="IPR000823">
    <property type="entry name" value="Peroxidase_pln"/>
</dbReference>
<evidence type="ECO:0000313" key="16">
    <source>
        <dbReference type="Proteomes" id="UP000634136"/>
    </source>
</evidence>
<evidence type="ECO:0000256" key="13">
    <source>
        <dbReference type="RuleBase" id="RU004241"/>
    </source>
</evidence>
<sequence>MAPLSGQAQCFTICDRIYNNNSSNIDVGFATKRQGSCPLASSPNNDQKLAPLDFVTPNSFDNNYFKNLIQKKGLLPSDQVLYNGGSTNNAVLEYSKNPTTFKSDFGSAMIKMRDIEPLLGSAGIVRRICSAVN</sequence>
<evidence type="ECO:0000256" key="7">
    <source>
        <dbReference type="ARBA" id="ARBA00022723"/>
    </source>
</evidence>
<evidence type="ECO:0000256" key="3">
    <source>
        <dbReference type="ARBA" id="ARBA00002322"/>
    </source>
</evidence>
<dbReference type="GO" id="GO:0046872">
    <property type="term" value="F:metal ion binding"/>
    <property type="evidence" value="ECO:0007669"/>
    <property type="project" value="UniProtKB-KW"/>
</dbReference>
<evidence type="ECO:0000256" key="8">
    <source>
        <dbReference type="ARBA" id="ARBA00023002"/>
    </source>
</evidence>
<feature type="disulfide bond" evidence="12">
    <location>
        <begin position="10"/>
        <end position="37"/>
    </location>
</feature>
<comment type="cofactor">
    <cofactor evidence="11">
        <name>Ca(2+)</name>
        <dbReference type="ChEBI" id="CHEBI:29108"/>
    </cofactor>
    <text evidence="11">Binds 2 calcium ions per subunit.</text>
</comment>
<gene>
    <name evidence="15" type="ORF">G2W53_004030</name>
</gene>
<evidence type="ECO:0000256" key="2">
    <source>
        <dbReference type="ARBA" id="ARBA00001970"/>
    </source>
</evidence>
<dbReference type="Proteomes" id="UP000634136">
    <property type="component" value="Unassembled WGS sequence"/>
</dbReference>
<evidence type="ECO:0000256" key="10">
    <source>
        <dbReference type="ARBA" id="ARBA00023157"/>
    </source>
</evidence>
<evidence type="ECO:0000256" key="6">
    <source>
        <dbReference type="ARBA" id="ARBA00022617"/>
    </source>
</evidence>
<dbReference type="InterPro" id="IPR002016">
    <property type="entry name" value="Haem_peroxidase"/>
</dbReference>
<comment type="function">
    <text evidence="3">Removal of H(2)O(2), oxidation of toxic reductants, biosynthesis and degradation of lignin, suberization, auxin catabolism, response to environmental stresses such as wounding, pathogen attack and oxidative stress. These functions might be dependent on each isozyme/isoform in each plant tissue.</text>
</comment>
<feature type="binding site" evidence="11">
    <location>
        <position position="53"/>
    </location>
    <ligand>
        <name>Ca(2+)</name>
        <dbReference type="ChEBI" id="CHEBI:29108"/>
        <label>2</label>
    </ligand>
</feature>
<dbReference type="AlphaFoldDB" id="A0A834XC51"/>
<accession>A0A834XC51</accession>
<comment type="caution">
    <text evidence="15">The sequence shown here is derived from an EMBL/GenBank/DDBJ whole genome shotgun (WGS) entry which is preliminary data.</text>
</comment>
<protein>
    <recommendedName>
        <fullName evidence="4">peroxidase</fullName>
        <ecNumber evidence="4">1.11.1.7</ecNumber>
    </recommendedName>
</protein>
<dbReference type="PANTHER" id="PTHR31388:SF115">
    <property type="entry name" value="PEROXIDASE 5"/>
    <property type="match status" value="1"/>
</dbReference>
<keyword evidence="11" id="KW-0106">Calcium</keyword>
<dbReference type="PROSITE" id="PS50873">
    <property type="entry name" value="PEROXIDASE_4"/>
    <property type="match status" value="1"/>
</dbReference>
<dbReference type="EMBL" id="JAAIUW010000002">
    <property type="protein sequence ID" value="KAF7841732.1"/>
    <property type="molecule type" value="Genomic_DNA"/>
</dbReference>
<name>A0A834XC51_9FABA</name>
<dbReference type="InterPro" id="IPR010255">
    <property type="entry name" value="Haem_peroxidase_sf"/>
</dbReference>
<evidence type="ECO:0000256" key="12">
    <source>
        <dbReference type="PIRSR" id="PIRSR600823-5"/>
    </source>
</evidence>
<evidence type="ECO:0000259" key="14">
    <source>
        <dbReference type="PROSITE" id="PS50873"/>
    </source>
</evidence>
<evidence type="ECO:0000256" key="1">
    <source>
        <dbReference type="ARBA" id="ARBA00000189"/>
    </source>
</evidence>
<keyword evidence="6" id="KW-0349">Heme</keyword>
<reference evidence="15" key="1">
    <citation type="submission" date="2020-09" db="EMBL/GenBank/DDBJ databases">
        <title>Genome-Enabled Discovery of Anthraquinone Biosynthesis in Senna tora.</title>
        <authorList>
            <person name="Kang S.-H."/>
            <person name="Pandey R.P."/>
            <person name="Lee C.-M."/>
            <person name="Sim J.-S."/>
            <person name="Jeong J.-T."/>
            <person name="Choi B.-S."/>
            <person name="Jung M."/>
            <person name="Ginzburg D."/>
            <person name="Zhao K."/>
            <person name="Won S.Y."/>
            <person name="Oh T.-J."/>
            <person name="Yu Y."/>
            <person name="Kim N.-H."/>
            <person name="Lee O.R."/>
            <person name="Lee T.-H."/>
            <person name="Bashyal P."/>
            <person name="Kim T.-S."/>
            <person name="Lee W.-H."/>
            <person name="Kawkins C."/>
            <person name="Kim C.-K."/>
            <person name="Kim J.S."/>
            <person name="Ahn B.O."/>
            <person name="Rhee S.Y."/>
            <person name="Sohng J.K."/>
        </authorList>
    </citation>
    <scope>NUCLEOTIDE SEQUENCE</scope>
    <source>
        <tissue evidence="15">Leaf</tissue>
    </source>
</reference>
<dbReference type="Pfam" id="PF00141">
    <property type="entry name" value="peroxidase"/>
    <property type="match status" value="1"/>
</dbReference>
<keyword evidence="5 15" id="KW-0575">Peroxidase</keyword>
<evidence type="ECO:0000313" key="15">
    <source>
        <dbReference type="EMBL" id="KAF7841732.1"/>
    </source>
</evidence>
<dbReference type="FunFam" id="1.10.420.10:FF:000001">
    <property type="entry name" value="Peroxidase"/>
    <property type="match status" value="1"/>
</dbReference>
<keyword evidence="8" id="KW-0560">Oxidoreductase</keyword>
<dbReference type="EC" id="1.11.1.7" evidence="4"/>
<comment type="cofactor">
    <cofactor evidence="2">
        <name>heme b</name>
        <dbReference type="ChEBI" id="CHEBI:60344"/>
    </cofactor>
</comment>
<feature type="binding site" evidence="11">
    <location>
        <position position="61"/>
    </location>
    <ligand>
        <name>Ca(2+)</name>
        <dbReference type="ChEBI" id="CHEBI:29108"/>
        <label>2</label>
    </ligand>
</feature>
<evidence type="ECO:0000256" key="9">
    <source>
        <dbReference type="ARBA" id="ARBA00023004"/>
    </source>
</evidence>
<keyword evidence="7 11" id="KW-0479">Metal-binding</keyword>
<keyword evidence="10 12" id="KW-1015">Disulfide bond</keyword>
<keyword evidence="9" id="KW-0408">Iron</keyword>
<dbReference type="GO" id="GO:0020037">
    <property type="term" value="F:heme binding"/>
    <property type="evidence" value="ECO:0007669"/>
    <property type="project" value="InterPro"/>
</dbReference>
<comment type="similarity">
    <text evidence="13">Belongs to the peroxidase family.</text>
</comment>
<dbReference type="PANTHER" id="PTHR31388">
    <property type="entry name" value="PEROXIDASE 72-RELATED"/>
    <property type="match status" value="1"/>
</dbReference>